<gene>
    <name evidence="1" type="ORF">BDV98DRAFT_606359</name>
</gene>
<dbReference type="Proteomes" id="UP000305067">
    <property type="component" value="Unassembled WGS sequence"/>
</dbReference>
<name>A0A5C3QDL2_9AGAR</name>
<organism evidence="1 2">
    <name type="scientific">Pterulicium gracile</name>
    <dbReference type="NCBI Taxonomy" id="1884261"/>
    <lineage>
        <taxon>Eukaryota</taxon>
        <taxon>Fungi</taxon>
        <taxon>Dikarya</taxon>
        <taxon>Basidiomycota</taxon>
        <taxon>Agaricomycotina</taxon>
        <taxon>Agaricomycetes</taxon>
        <taxon>Agaricomycetidae</taxon>
        <taxon>Agaricales</taxon>
        <taxon>Pleurotineae</taxon>
        <taxon>Pterulaceae</taxon>
        <taxon>Pterulicium</taxon>
    </lineage>
</organism>
<dbReference type="AlphaFoldDB" id="A0A5C3QDL2"/>
<protein>
    <submittedName>
        <fullName evidence="1">Uncharacterized protein</fullName>
    </submittedName>
</protein>
<reference evidence="1 2" key="1">
    <citation type="journal article" date="2019" name="Nat. Ecol. Evol.">
        <title>Megaphylogeny resolves global patterns of mushroom evolution.</title>
        <authorList>
            <person name="Varga T."/>
            <person name="Krizsan K."/>
            <person name="Foldi C."/>
            <person name="Dima B."/>
            <person name="Sanchez-Garcia M."/>
            <person name="Sanchez-Ramirez S."/>
            <person name="Szollosi G.J."/>
            <person name="Szarkandi J.G."/>
            <person name="Papp V."/>
            <person name="Albert L."/>
            <person name="Andreopoulos W."/>
            <person name="Angelini C."/>
            <person name="Antonin V."/>
            <person name="Barry K.W."/>
            <person name="Bougher N.L."/>
            <person name="Buchanan P."/>
            <person name="Buyck B."/>
            <person name="Bense V."/>
            <person name="Catcheside P."/>
            <person name="Chovatia M."/>
            <person name="Cooper J."/>
            <person name="Damon W."/>
            <person name="Desjardin D."/>
            <person name="Finy P."/>
            <person name="Geml J."/>
            <person name="Haridas S."/>
            <person name="Hughes K."/>
            <person name="Justo A."/>
            <person name="Karasinski D."/>
            <person name="Kautmanova I."/>
            <person name="Kiss B."/>
            <person name="Kocsube S."/>
            <person name="Kotiranta H."/>
            <person name="LaButti K.M."/>
            <person name="Lechner B.E."/>
            <person name="Liimatainen K."/>
            <person name="Lipzen A."/>
            <person name="Lukacs Z."/>
            <person name="Mihaltcheva S."/>
            <person name="Morgado L.N."/>
            <person name="Niskanen T."/>
            <person name="Noordeloos M.E."/>
            <person name="Ohm R.A."/>
            <person name="Ortiz-Santana B."/>
            <person name="Ovrebo C."/>
            <person name="Racz N."/>
            <person name="Riley R."/>
            <person name="Savchenko A."/>
            <person name="Shiryaev A."/>
            <person name="Soop K."/>
            <person name="Spirin V."/>
            <person name="Szebenyi C."/>
            <person name="Tomsovsky M."/>
            <person name="Tulloss R.E."/>
            <person name="Uehling J."/>
            <person name="Grigoriev I.V."/>
            <person name="Vagvolgyi C."/>
            <person name="Papp T."/>
            <person name="Martin F.M."/>
            <person name="Miettinen O."/>
            <person name="Hibbett D.S."/>
            <person name="Nagy L.G."/>
        </authorList>
    </citation>
    <scope>NUCLEOTIDE SEQUENCE [LARGE SCALE GENOMIC DNA]</scope>
    <source>
        <strain evidence="1 2">CBS 309.79</strain>
    </source>
</reference>
<evidence type="ECO:0000313" key="1">
    <source>
        <dbReference type="EMBL" id="TFK99179.1"/>
    </source>
</evidence>
<keyword evidence="2" id="KW-1185">Reference proteome</keyword>
<accession>A0A5C3QDL2</accession>
<evidence type="ECO:0000313" key="2">
    <source>
        <dbReference type="Proteomes" id="UP000305067"/>
    </source>
</evidence>
<proteinExistence type="predicted"/>
<dbReference type="EMBL" id="ML178835">
    <property type="protein sequence ID" value="TFK99179.1"/>
    <property type="molecule type" value="Genomic_DNA"/>
</dbReference>
<sequence>MHTPYDTPSELQEVNDLDHLLDAFDTLIRTSEIGISKLSIYAQPHFKEPYHFRPPLLRLITQSVETLQTLELCSDIRYPILYDPVITSLTNEYRMSMSQKSPLTRRIRICQGVIEDIQVLDDLVQVMAQQKKDTHGTDDRHQRSTMQLELSRLSFMISDGDTDDWTRFSGRTLVMETLPSTSDMSRVLRKWEGVGVAVSAKDCLPLQINTGQENEDEDSVCCGMRTAVLLVR</sequence>